<dbReference type="Gene3D" id="1.10.287.830">
    <property type="entry name" value="putative peptidase helix hairpin domain like"/>
    <property type="match status" value="1"/>
</dbReference>
<evidence type="ECO:0000259" key="8">
    <source>
        <dbReference type="Pfam" id="PF08439"/>
    </source>
</evidence>
<keyword evidence="4 6" id="KW-0862">Zinc</keyword>
<dbReference type="InterPro" id="IPR004438">
    <property type="entry name" value="Peptidase_M3B"/>
</dbReference>
<proteinExistence type="inferred from homology"/>
<evidence type="ECO:0000256" key="1">
    <source>
        <dbReference type="ARBA" id="ARBA00022670"/>
    </source>
</evidence>
<dbReference type="InterPro" id="IPR045090">
    <property type="entry name" value="Pept_M3A_M3B"/>
</dbReference>
<dbReference type="RefSeq" id="WP_204697081.1">
    <property type="nucleotide sequence ID" value="NZ_JAFBEC010000004.1"/>
</dbReference>
<evidence type="ECO:0000256" key="2">
    <source>
        <dbReference type="ARBA" id="ARBA00022723"/>
    </source>
</evidence>
<comment type="similarity">
    <text evidence="6">Belongs to the peptidase M3B family.</text>
</comment>
<accession>A0ABS2PBG7</accession>
<dbReference type="Pfam" id="PF08439">
    <property type="entry name" value="Peptidase_M3_N"/>
    <property type="match status" value="1"/>
</dbReference>
<dbReference type="EC" id="3.4.24.-" evidence="6"/>
<dbReference type="Proteomes" id="UP000741863">
    <property type="component" value="Unassembled WGS sequence"/>
</dbReference>
<dbReference type="InterPro" id="IPR042088">
    <property type="entry name" value="OligoPept_F_C"/>
</dbReference>
<comment type="caution">
    <text evidence="9">The sequence shown here is derived from an EMBL/GenBank/DDBJ whole genome shotgun (WGS) entry which is preliminary data.</text>
</comment>
<evidence type="ECO:0000259" key="7">
    <source>
        <dbReference type="Pfam" id="PF01432"/>
    </source>
</evidence>
<comment type="cofactor">
    <cofactor evidence="6">
        <name>Zn(2+)</name>
        <dbReference type="ChEBI" id="CHEBI:29105"/>
    </cofactor>
    <text evidence="6">Binds 1 zinc ion.</text>
</comment>
<keyword evidence="1 6" id="KW-0645">Protease</keyword>
<dbReference type="Pfam" id="PF01432">
    <property type="entry name" value="Peptidase_M3"/>
    <property type="match status" value="1"/>
</dbReference>
<keyword evidence="10" id="KW-1185">Reference proteome</keyword>
<dbReference type="PANTHER" id="PTHR11804:SF84">
    <property type="entry name" value="SACCHAROLYSIN"/>
    <property type="match status" value="1"/>
</dbReference>
<evidence type="ECO:0000313" key="10">
    <source>
        <dbReference type="Proteomes" id="UP000741863"/>
    </source>
</evidence>
<dbReference type="PANTHER" id="PTHR11804">
    <property type="entry name" value="PROTEASE M3 THIMET OLIGOPEPTIDASE-RELATED"/>
    <property type="match status" value="1"/>
</dbReference>
<evidence type="ECO:0000256" key="5">
    <source>
        <dbReference type="ARBA" id="ARBA00023049"/>
    </source>
</evidence>
<feature type="domain" description="Peptidase M3A/M3B catalytic" evidence="7">
    <location>
        <begin position="204"/>
        <end position="584"/>
    </location>
</feature>
<keyword evidence="2 6" id="KW-0479">Metal-binding</keyword>
<evidence type="ECO:0000256" key="3">
    <source>
        <dbReference type="ARBA" id="ARBA00022801"/>
    </source>
</evidence>
<dbReference type="EMBL" id="JAFBEC010000004">
    <property type="protein sequence ID" value="MBM7632730.1"/>
    <property type="molecule type" value="Genomic_DNA"/>
</dbReference>
<sequence>MAKTYNNRTDVPDHEKWDLTDLYKDESAWQEDVKQSYELADKLQTFNGKIDDSTSLLQYLKTQEELSLIVRKVFAYAMFRQDIDTRDSKAQKLNGQTAQLSVKISESTAFFMPFLLSLDKKTLEQYIQEEAELAYFEDSLWKSFREKEHVLSKEQEQLLSQLHETFQAPSNTYNMFNNADISFGDVTDEDGNQVQLTRGMYSKLIEDEDRSKRQEAYKAYYKPYVEMNNTIATNYASEVKTNAALAKVRNYSSALGEALFSDDIPVEVYDNLLQSAKDNSKPLHDYAKLRKERLGVDELRQYDLNVPIVQGVKAEIPYDEAYDTMLKALKPLGEDYVAQLELFRDKRYIDVRETKAKRSGAYNMGVYGVHPFVLLNHHDDLNSLFTLVHEMGHALHSHYSSKEQPQITANYKIFVAEVASTVNEVLLIQYLLKNTEDERMRAYLLNHFIEQFRGTFFTQVMFADFEKQTHERAESGEPLDAESLNELYEGLFRTYFGEELVFDDEVKYGWSRIPHFYRAFYVYQYATGFVSAIDIAMRILDGDKETLDNYLTFLASGSKKDPLELLNETGVDLTTSAPVENAMKMFKETVEELRAMDV</sequence>
<evidence type="ECO:0000313" key="9">
    <source>
        <dbReference type="EMBL" id="MBM7632730.1"/>
    </source>
</evidence>
<dbReference type="Gene3D" id="1.10.1370.20">
    <property type="entry name" value="Oligoendopeptidase f, C-terminal domain"/>
    <property type="match status" value="1"/>
</dbReference>
<dbReference type="GO" id="GO:0016787">
    <property type="term" value="F:hydrolase activity"/>
    <property type="evidence" value="ECO:0007669"/>
    <property type="project" value="UniProtKB-KW"/>
</dbReference>
<comment type="function">
    <text evidence="6">Has oligopeptidase activity and degrades a variety of small bioactive peptides.</text>
</comment>
<dbReference type="CDD" id="cd09608">
    <property type="entry name" value="M3B_PepF"/>
    <property type="match status" value="1"/>
</dbReference>
<protein>
    <recommendedName>
        <fullName evidence="6">Oligopeptidase F</fullName>
        <ecNumber evidence="6">3.4.24.-</ecNumber>
    </recommendedName>
</protein>
<dbReference type="SUPFAM" id="SSF55486">
    <property type="entry name" value="Metalloproteases ('zincins'), catalytic domain"/>
    <property type="match status" value="1"/>
</dbReference>
<evidence type="ECO:0000256" key="4">
    <source>
        <dbReference type="ARBA" id="ARBA00022833"/>
    </source>
</evidence>
<dbReference type="InterPro" id="IPR013647">
    <property type="entry name" value="OligopepF_N_dom"/>
</dbReference>
<name>A0ABS2PBG7_9BACL</name>
<evidence type="ECO:0000256" key="6">
    <source>
        <dbReference type="RuleBase" id="RU368091"/>
    </source>
</evidence>
<feature type="domain" description="Oligopeptidase F N-terminal" evidence="8">
    <location>
        <begin position="115"/>
        <end position="183"/>
    </location>
</feature>
<gene>
    <name evidence="9" type="ORF">JOD17_001824</name>
</gene>
<keyword evidence="5 6" id="KW-0482">Metalloprotease</keyword>
<dbReference type="Gene3D" id="1.20.140.70">
    <property type="entry name" value="Oligopeptidase f, N-terminal domain"/>
    <property type="match status" value="1"/>
</dbReference>
<reference evidence="9 10" key="1">
    <citation type="submission" date="2021-01" db="EMBL/GenBank/DDBJ databases">
        <title>Genomic Encyclopedia of Type Strains, Phase IV (KMG-IV): sequencing the most valuable type-strain genomes for metagenomic binning, comparative biology and taxonomic classification.</title>
        <authorList>
            <person name="Goeker M."/>
        </authorList>
    </citation>
    <scope>NUCLEOTIDE SEQUENCE [LARGE SCALE GENOMIC DNA]</scope>
    <source>
        <strain evidence="9 10">DSM 25540</strain>
    </source>
</reference>
<organism evidence="9 10">
    <name type="scientific">Geomicrobium sediminis</name>
    <dbReference type="NCBI Taxonomy" id="1347788"/>
    <lineage>
        <taxon>Bacteria</taxon>
        <taxon>Bacillati</taxon>
        <taxon>Bacillota</taxon>
        <taxon>Bacilli</taxon>
        <taxon>Bacillales</taxon>
        <taxon>Geomicrobium</taxon>
    </lineage>
</organism>
<dbReference type="InterPro" id="IPR001567">
    <property type="entry name" value="Pept_M3A_M3B_dom"/>
</dbReference>
<keyword evidence="3 6" id="KW-0378">Hydrolase</keyword>
<dbReference type="NCBIfam" id="TIGR00181">
    <property type="entry name" value="pepF"/>
    <property type="match status" value="1"/>
</dbReference>